<gene>
    <name evidence="1" type="ORF">BYL167_LOCUS77527</name>
</gene>
<feature type="non-terminal residue" evidence="1">
    <location>
        <position position="109"/>
    </location>
</feature>
<proteinExistence type="predicted"/>
<name>A0A8S3GV48_9BILA</name>
<protein>
    <submittedName>
        <fullName evidence="1">Uncharacterized protein</fullName>
    </submittedName>
</protein>
<dbReference type="AlphaFoldDB" id="A0A8S3GV48"/>
<accession>A0A8S3GV48</accession>
<dbReference type="Proteomes" id="UP000681967">
    <property type="component" value="Unassembled WGS sequence"/>
</dbReference>
<evidence type="ECO:0000313" key="2">
    <source>
        <dbReference type="Proteomes" id="UP000681967"/>
    </source>
</evidence>
<evidence type="ECO:0000313" key="1">
    <source>
        <dbReference type="EMBL" id="CAF5172211.1"/>
    </source>
</evidence>
<comment type="caution">
    <text evidence="1">The sequence shown here is derived from an EMBL/GenBank/DDBJ whole genome shotgun (WGS) entry which is preliminary data.</text>
</comment>
<dbReference type="EMBL" id="CAJOBH010282658">
    <property type="protein sequence ID" value="CAF5172211.1"/>
    <property type="molecule type" value="Genomic_DNA"/>
</dbReference>
<organism evidence="1 2">
    <name type="scientific">Rotaria magnacalcarata</name>
    <dbReference type="NCBI Taxonomy" id="392030"/>
    <lineage>
        <taxon>Eukaryota</taxon>
        <taxon>Metazoa</taxon>
        <taxon>Spiralia</taxon>
        <taxon>Gnathifera</taxon>
        <taxon>Rotifera</taxon>
        <taxon>Eurotatoria</taxon>
        <taxon>Bdelloidea</taxon>
        <taxon>Philodinida</taxon>
        <taxon>Philodinidae</taxon>
        <taxon>Rotaria</taxon>
    </lineage>
</organism>
<sequence length="109" mass="12617">MMLIDTVQNWFHTHYKLYFLCECSHEPNEMHVAPHEGYSIKKARDFVVKYAPYLRTTIQIVQVLLSAGGLVIPQLGNAAKVINSAVPSRFQDPKYYEDMQQQLEMVDNL</sequence>
<reference evidence="1" key="1">
    <citation type="submission" date="2021-02" db="EMBL/GenBank/DDBJ databases">
        <authorList>
            <person name="Nowell W R."/>
        </authorList>
    </citation>
    <scope>NUCLEOTIDE SEQUENCE</scope>
</reference>